<dbReference type="Proteomes" id="UP000053780">
    <property type="component" value="Unassembled WGS sequence"/>
</dbReference>
<feature type="non-terminal residue" evidence="1">
    <location>
        <position position="1"/>
    </location>
</feature>
<gene>
    <name evidence="1" type="ORF">NAPIS_ORF01174</name>
</gene>
<organism evidence="1 2">
    <name type="scientific">Vairimorpha apis BRL 01</name>
    <dbReference type="NCBI Taxonomy" id="1037528"/>
    <lineage>
        <taxon>Eukaryota</taxon>
        <taxon>Fungi</taxon>
        <taxon>Fungi incertae sedis</taxon>
        <taxon>Microsporidia</taxon>
        <taxon>Nosematidae</taxon>
        <taxon>Vairimorpha</taxon>
    </lineage>
</organism>
<dbReference type="AlphaFoldDB" id="T0MJU6"/>
<evidence type="ECO:0000313" key="1">
    <source>
        <dbReference type="EMBL" id="EQB61250.1"/>
    </source>
</evidence>
<dbReference type="OrthoDB" id="2193852at2759"/>
<dbReference type="VEuPathDB" id="MicrosporidiaDB:NAPIS_ORF01174"/>
<dbReference type="HOGENOM" id="CLU_1334703_0_0_1"/>
<sequence>IIKGFSDSVLSYMEIYNLNINNCKNLKELKNLIDYMNDLKFNISDLKTQFHDTSYLKTKMEIIDNLEQLNELLQTNSTDEFSTCINFLNIKHTLNSNLLNIQGVCTIKSEVELEIEKFMIKVYNLIFEYIFEDKIEKKEFLRIIQMMDYTDKFSKYLENNFEFRMLKLRPEKYPWDHIVLENEKCIEIDDYKLNNIKHNLEEVVNF</sequence>
<proteinExistence type="predicted"/>
<evidence type="ECO:0000313" key="2">
    <source>
        <dbReference type="Proteomes" id="UP000053780"/>
    </source>
</evidence>
<protein>
    <submittedName>
        <fullName evidence="1">Uncharacterized protein</fullName>
    </submittedName>
</protein>
<reference evidence="1 2" key="1">
    <citation type="journal article" date="2013" name="BMC Genomics">
        <title>Genome sequencing and comparative genomics of honey bee microsporidia, Nosema apis reveal novel insights into host-parasite interactions.</title>
        <authorList>
            <person name="Chen Yp."/>
            <person name="Pettis J.S."/>
            <person name="Zhao Y."/>
            <person name="Liu X."/>
            <person name="Tallon L.J."/>
            <person name="Sadzewicz L.D."/>
            <person name="Li R."/>
            <person name="Zheng H."/>
            <person name="Huang S."/>
            <person name="Zhang X."/>
            <person name="Hamilton M.C."/>
            <person name="Pernal S.F."/>
            <person name="Melathopoulos A.P."/>
            <person name="Yan X."/>
            <person name="Evans J.D."/>
        </authorList>
    </citation>
    <scope>NUCLEOTIDE SEQUENCE [LARGE SCALE GENOMIC DNA]</scope>
    <source>
        <strain evidence="1 2">BRL 01</strain>
    </source>
</reference>
<accession>T0MJU6</accession>
<name>T0MJU6_9MICR</name>
<keyword evidence="2" id="KW-1185">Reference proteome</keyword>
<dbReference type="EMBL" id="KE647162">
    <property type="protein sequence ID" value="EQB61250.1"/>
    <property type="molecule type" value="Genomic_DNA"/>
</dbReference>